<accession>A0A084IZP7</accession>
<dbReference type="EMBL" id="MUAI01000016">
    <property type="protein sequence ID" value="OOR05302.1"/>
    <property type="molecule type" value="Genomic_DNA"/>
</dbReference>
<gene>
    <name evidence="9" type="primary">mbtH</name>
    <name evidence="3" type="ORF">AWW70_25425</name>
    <name evidence="9" type="ORF">BACI71_40588</name>
    <name evidence="7" type="ORF">BACWE_53190</name>
    <name evidence="5" type="ORF">BW900_18360</name>
    <name evidence="4" type="ORF">BWGOE8_22760</name>
    <name evidence="8" type="ORF">I6G81_11735</name>
    <name evidence="2" type="ORF">III_03120</name>
    <name evidence="6" type="ORF">S3E15_05430</name>
</gene>
<evidence type="ECO:0000313" key="7">
    <source>
        <dbReference type="EMBL" id="PJN63125.1"/>
    </source>
</evidence>
<sequence>MTNPFENDNYTYKVLMNEEGQYSLWPAFLDVPIGWNVVHEEASRQVCLEYVEVNWNDLEPKKNQISEKILVGKQ</sequence>
<evidence type="ECO:0000259" key="1">
    <source>
        <dbReference type="SMART" id="SM00923"/>
    </source>
</evidence>
<dbReference type="EMBL" id="MKZQ01000080">
    <property type="protein sequence ID" value="PJN63125.1"/>
    <property type="molecule type" value="Genomic_DNA"/>
</dbReference>
<dbReference type="PANTHER" id="PTHR38444">
    <property type="entry name" value="ENTEROBACTIN BIOSYNTHESIS PROTEIN YBDZ"/>
    <property type="match status" value="1"/>
</dbReference>
<keyword evidence="17" id="KW-1185">Reference proteome</keyword>
<reference evidence="2 10" key="1">
    <citation type="submission" date="2012-04" db="EMBL/GenBank/DDBJ databases">
        <title>The Genome Sequence of Bacillus cereus VD078.</title>
        <authorList>
            <consortium name="The Broad Institute Genome Sequencing Platform"/>
            <consortium name="The Broad Institute Genome Sequencing Center for Infectious Disease"/>
            <person name="Feldgarden M."/>
            <person name="Van der Auwera G.A."/>
            <person name="Mahillon J."/>
            <person name="Duprez V."/>
            <person name="Timmery S."/>
            <person name="Mattelet C."/>
            <person name="Dierick K."/>
            <person name="Sun M."/>
            <person name="Yu Z."/>
            <person name="Zhu L."/>
            <person name="Hu X."/>
            <person name="Shank E.B."/>
            <person name="Swiecicka I."/>
            <person name="Hansen B.M."/>
            <person name="Andrup L."/>
            <person name="Young S.K."/>
            <person name="Zeng Q."/>
            <person name="Gargeya S."/>
            <person name="Fitzgerald M."/>
            <person name="Haas B."/>
            <person name="Abouelleil A."/>
            <person name="Alvarado L."/>
            <person name="Arachchi H.M."/>
            <person name="Berlin A."/>
            <person name="Chapman S.B."/>
            <person name="Goldberg J."/>
            <person name="Griggs A."/>
            <person name="Gujja S."/>
            <person name="Hansen M."/>
            <person name="Howarth C."/>
            <person name="Imamovic A."/>
            <person name="Larimer J."/>
            <person name="McCowen C."/>
            <person name="Montmayeur A."/>
            <person name="Murphy C."/>
            <person name="Neiman D."/>
            <person name="Pearson M."/>
            <person name="Priest M."/>
            <person name="Roberts A."/>
            <person name="Saif S."/>
            <person name="Shea T."/>
            <person name="Sisk P."/>
            <person name="Sykes S."/>
            <person name="Wortman J."/>
            <person name="Nusbaum C."/>
            <person name="Birren B."/>
        </authorList>
    </citation>
    <scope>NUCLEOTIDE SEQUENCE [LARGE SCALE GENOMIC DNA]</scope>
    <source>
        <strain evidence="2 10">VD078</strain>
    </source>
</reference>
<evidence type="ECO:0000313" key="3">
    <source>
        <dbReference type="EMBL" id="KWU54950.1"/>
    </source>
</evidence>
<evidence type="ECO:0000313" key="16">
    <source>
        <dbReference type="Proteomes" id="UP000437562"/>
    </source>
</evidence>
<reference evidence="4 12" key="4">
    <citation type="submission" date="2016-05" db="EMBL/GenBank/DDBJ databases">
        <title>Bacillus thuringiensis and Bacillus weihenstephanensis as novel biocontrol agents of wilt causing Verticillium species.</title>
        <authorList>
            <person name="Hollensteiner J."/>
            <person name="Wemheuer F."/>
            <person name="Harting R."/>
            <person name="Kolarzyk A."/>
            <person name="Diaz-Valerio S."/>
            <person name="Poehlein A."/>
            <person name="Brzuszkiewicz E."/>
            <person name="Nesemann K."/>
            <person name="Braus-Stromeyer S."/>
            <person name="Braus G."/>
            <person name="Daniel R."/>
            <person name="Liesegang H."/>
        </authorList>
    </citation>
    <scope>NUCLEOTIDE SEQUENCE [LARGE SCALE GENOMIC DNA]</scope>
    <source>
        <strain evidence="4 12">GOE8</strain>
    </source>
</reference>
<dbReference type="KEGG" id="bmyo:BG05_3687"/>
<dbReference type="EMBL" id="CABWMC010000029">
    <property type="protein sequence ID" value="VXC65158.1"/>
    <property type="molecule type" value="Genomic_DNA"/>
</dbReference>
<dbReference type="EMBL" id="LRPH01000093">
    <property type="protein sequence ID" value="KWU54950.1"/>
    <property type="molecule type" value="Genomic_DNA"/>
</dbReference>
<dbReference type="EMBL" id="MRWU01000007">
    <property type="protein sequence ID" value="OSX92449.1"/>
    <property type="molecule type" value="Genomic_DNA"/>
</dbReference>
<evidence type="ECO:0000313" key="8">
    <source>
        <dbReference type="EMBL" id="QQA18079.1"/>
    </source>
</evidence>
<reference evidence="8 17" key="9">
    <citation type="submission" date="2020-12" db="EMBL/GenBank/DDBJ databases">
        <title>FDA dAtabase for Regulatory Grade micrObial Sequences (FDA-ARGOS): Supporting development and validation of Infectious Disease Dx tests.</title>
        <authorList>
            <person name="Nelson B."/>
            <person name="Plummer A."/>
            <person name="Tallon L."/>
            <person name="Sadzewicz L."/>
            <person name="Zhao X."/>
            <person name="Boylan J."/>
            <person name="Ott S."/>
            <person name="Bowen H."/>
            <person name="Vavikolanu K."/>
            <person name="Mehta A."/>
            <person name="Aluvathingal J."/>
            <person name="Nadendla S."/>
            <person name="Myers T."/>
            <person name="Yan Y."/>
            <person name="Sichtig H."/>
        </authorList>
    </citation>
    <scope>NUCLEOTIDE SEQUENCE [LARGE SCALE GENOMIC DNA]</scope>
    <source>
        <strain evidence="8 17">FDAARGOS_924</strain>
    </source>
</reference>
<dbReference type="PATRIC" id="fig|1405.14.peg.2915"/>
<evidence type="ECO:0000313" key="6">
    <source>
        <dbReference type="EMBL" id="OSX92449.1"/>
    </source>
</evidence>
<evidence type="ECO:0000313" key="15">
    <source>
        <dbReference type="Proteomes" id="UP000236165"/>
    </source>
</evidence>
<dbReference type="EMBL" id="LXLT01000026">
    <property type="protein sequence ID" value="OFD79853.1"/>
    <property type="molecule type" value="Genomic_DNA"/>
</dbReference>
<dbReference type="OMA" id="QYSLWPG"/>
<dbReference type="RefSeq" id="WP_000184075.1">
    <property type="nucleotide sequence ID" value="NZ_CAKJWQ010000005.1"/>
</dbReference>
<dbReference type="AlphaFoldDB" id="A0A084IZP7"/>
<dbReference type="SMART" id="SM00923">
    <property type="entry name" value="MbtH"/>
    <property type="match status" value="1"/>
</dbReference>
<dbReference type="Proteomes" id="UP000190696">
    <property type="component" value="Unassembled WGS sequence"/>
</dbReference>
<dbReference type="Proteomes" id="UP000596196">
    <property type="component" value="Chromosome"/>
</dbReference>
<dbReference type="Proteomes" id="UP000175706">
    <property type="component" value="Unassembled WGS sequence"/>
</dbReference>
<reference evidence="6 14" key="6">
    <citation type="submission" date="2016-12" db="EMBL/GenBank/DDBJ databases">
        <title>Genome Sequences of Twelve Sporeforming Bacillus Species Isolated from Foods.</title>
        <authorList>
            <person name="De Jong A."/>
            <person name="Holsappel S."/>
            <person name="Kuipers O.P."/>
        </authorList>
    </citation>
    <scope>NUCLEOTIDE SEQUENCE [LARGE SCALE GENOMIC DNA]</scope>
    <source>
        <strain evidence="6 14">S3E15</strain>
    </source>
</reference>
<evidence type="ECO:0000313" key="12">
    <source>
        <dbReference type="Proteomes" id="UP000175706"/>
    </source>
</evidence>
<reference evidence="9 16" key="8">
    <citation type="submission" date="2019-10" db="EMBL/GenBank/DDBJ databases">
        <authorList>
            <person name="Karimi E."/>
        </authorList>
    </citation>
    <scope>NUCLEOTIDE SEQUENCE [LARGE SCALE GENOMIC DNA]</scope>
    <source>
        <strain evidence="9">Bacillus sp. 71</strain>
    </source>
</reference>
<dbReference type="GeneID" id="64183685"/>
<proteinExistence type="predicted"/>
<dbReference type="Proteomes" id="UP000065797">
    <property type="component" value="Unassembled WGS sequence"/>
</dbReference>
<dbReference type="Proteomes" id="UP000006976">
    <property type="component" value="Unassembled WGS sequence"/>
</dbReference>
<evidence type="ECO:0000313" key="5">
    <source>
        <dbReference type="EMBL" id="OOR05302.1"/>
    </source>
</evidence>
<accession>A0A654AB30</accession>
<dbReference type="Proteomes" id="UP000437562">
    <property type="component" value="Unassembled WGS sequence"/>
</dbReference>
<evidence type="ECO:0000313" key="14">
    <source>
        <dbReference type="Proteomes" id="UP000194131"/>
    </source>
</evidence>
<dbReference type="PANTHER" id="PTHR38444:SF1">
    <property type="entry name" value="ENTEROBACTIN BIOSYNTHESIS PROTEIN YBDZ"/>
    <property type="match status" value="1"/>
</dbReference>
<dbReference type="SUPFAM" id="SSF160582">
    <property type="entry name" value="MbtH-like"/>
    <property type="match status" value="1"/>
</dbReference>
<dbReference type="Pfam" id="PF03621">
    <property type="entry name" value="MbtH"/>
    <property type="match status" value="1"/>
</dbReference>
<organism evidence="9 16">
    <name type="scientific">Bacillus mycoides</name>
    <dbReference type="NCBI Taxonomy" id="1405"/>
    <lineage>
        <taxon>Bacteria</taxon>
        <taxon>Bacillati</taxon>
        <taxon>Bacillota</taxon>
        <taxon>Bacilli</taxon>
        <taxon>Bacillales</taxon>
        <taxon>Bacillaceae</taxon>
        <taxon>Bacillus</taxon>
        <taxon>Bacillus cereus group</taxon>
    </lineage>
</organism>
<dbReference type="InterPro" id="IPR037407">
    <property type="entry name" value="MLP_fam"/>
</dbReference>
<protein>
    <submittedName>
        <fullName evidence="3">Antibiotic transporter</fullName>
    </submittedName>
    <submittedName>
        <fullName evidence="8">MbtH family protein</fullName>
    </submittedName>
    <submittedName>
        <fullName evidence="9">Stimulator of DhbF tyrosine adenylation activity</fullName>
    </submittedName>
</protein>
<evidence type="ECO:0000313" key="4">
    <source>
        <dbReference type="EMBL" id="OFD79853.1"/>
    </source>
</evidence>
<reference evidence="7 15" key="5">
    <citation type="submission" date="2016-10" db="EMBL/GenBank/DDBJ databases">
        <title>Genome Sequence of Bacillus weihenstephanensis GM6LP.</title>
        <authorList>
            <person name="Poehlein A."/>
            <person name="Wemheuer F."/>
            <person name="Hollensteiner J."/>
            <person name="Wemheuer B."/>
        </authorList>
    </citation>
    <scope>NUCLEOTIDE SEQUENCE [LARGE SCALE GENOMIC DNA]</scope>
    <source>
        <strain evidence="7 15">GM6LP</strain>
    </source>
</reference>
<dbReference type="Gene3D" id="3.90.820.10">
    <property type="entry name" value="Structural Genomics, Unknown Function 30-nov-00 1gh9 Mol_id"/>
    <property type="match status" value="1"/>
</dbReference>
<evidence type="ECO:0000313" key="17">
    <source>
        <dbReference type="Proteomes" id="UP000596196"/>
    </source>
</evidence>
<dbReference type="Proteomes" id="UP000236165">
    <property type="component" value="Unassembled WGS sequence"/>
</dbReference>
<name>A0A084IZP7_BACMY</name>
<reference evidence="3" key="2">
    <citation type="submission" date="2016-01" db="EMBL/GenBank/DDBJ databases">
        <authorList>
            <person name="Van Zyl L.J."/>
            <person name="Matobola R."/>
            <person name="Klein T."/>
            <person name="Biteghe F.A."/>
            <person name="Kirby B."/>
            <person name="Trindade M.I."/>
        </authorList>
    </citation>
    <scope>NUCLEOTIDE SEQUENCE</scope>
    <source>
        <strain evidence="3">PE8-15</strain>
    </source>
</reference>
<dbReference type="GO" id="GO:0005829">
    <property type="term" value="C:cytosol"/>
    <property type="evidence" value="ECO:0007669"/>
    <property type="project" value="TreeGrafter"/>
</dbReference>
<accession>J8F9D4</accession>
<evidence type="ECO:0000313" key="13">
    <source>
        <dbReference type="Proteomes" id="UP000190696"/>
    </source>
</evidence>
<feature type="domain" description="MbtH-like" evidence="1">
    <location>
        <begin position="3"/>
        <end position="53"/>
    </location>
</feature>
<dbReference type="Proteomes" id="UP000194131">
    <property type="component" value="Unassembled WGS sequence"/>
</dbReference>
<dbReference type="EMBL" id="CP065877">
    <property type="protein sequence ID" value="QQA18079.1"/>
    <property type="molecule type" value="Genomic_DNA"/>
</dbReference>
<evidence type="ECO:0000313" key="10">
    <source>
        <dbReference type="Proteomes" id="UP000006976"/>
    </source>
</evidence>
<evidence type="ECO:0000313" key="9">
    <source>
        <dbReference type="EMBL" id="VXC65158.1"/>
    </source>
</evidence>
<reference evidence="5 13" key="7">
    <citation type="submission" date="2017-01" db="EMBL/GenBank/DDBJ databases">
        <title>Bacillus cereus isolates.</title>
        <authorList>
            <person name="Beno S.M."/>
        </authorList>
    </citation>
    <scope>NUCLEOTIDE SEQUENCE [LARGE SCALE GENOMIC DNA]</scope>
    <source>
        <strain evidence="5 13">FSL W7-1108</strain>
    </source>
</reference>
<evidence type="ECO:0000313" key="11">
    <source>
        <dbReference type="Proteomes" id="UP000065797"/>
    </source>
</evidence>
<dbReference type="InterPro" id="IPR038020">
    <property type="entry name" value="MbtH-like_sf"/>
</dbReference>
<dbReference type="KEGG" id="bww:bwei_2662"/>
<dbReference type="GO" id="GO:0019290">
    <property type="term" value="P:siderophore biosynthetic process"/>
    <property type="evidence" value="ECO:0007669"/>
    <property type="project" value="TreeGrafter"/>
</dbReference>
<evidence type="ECO:0000313" key="2">
    <source>
        <dbReference type="EMBL" id="EJR40004.1"/>
    </source>
</evidence>
<accession>A0A0B5SFQ2</accession>
<reference evidence="11" key="3">
    <citation type="submission" date="2016-01" db="EMBL/GenBank/DDBJ databases">
        <authorList>
            <person name="McClelland M."/>
            <person name="Jain A."/>
            <person name="Saraogi P."/>
            <person name="Mendelson R."/>
            <person name="Westerman R."/>
            <person name="SanMiguel P."/>
            <person name="Csonka L."/>
        </authorList>
    </citation>
    <scope>NUCLEOTIDE SEQUENCE [LARGE SCALE GENOMIC DNA]</scope>
    <source>
        <strain evidence="11">PE8-15</strain>
    </source>
</reference>
<dbReference type="InterPro" id="IPR005153">
    <property type="entry name" value="MbtH-like_dom"/>
</dbReference>
<dbReference type="EMBL" id="AHEV01000019">
    <property type="protein sequence ID" value="EJR40004.1"/>
    <property type="molecule type" value="Genomic_DNA"/>
</dbReference>
<dbReference type="PATRIC" id="fig|86662.17.peg.2685"/>